<comment type="function">
    <text evidence="6">HflC and HflK could regulate a protease.</text>
</comment>
<dbReference type="PANTHER" id="PTHR42911:SF1">
    <property type="entry name" value="MODULATOR OF FTSH PROTEASE HFLC"/>
    <property type="match status" value="1"/>
</dbReference>
<evidence type="ECO:0000256" key="5">
    <source>
        <dbReference type="ARBA" id="ARBA00023136"/>
    </source>
</evidence>
<keyword evidence="4" id="KW-1133">Transmembrane helix</keyword>
<organism evidence="8 9">
    <name type="scientific">Neptunomonas concharum</name>
    <dbReference type="NCBI Taxonomy" id="1031538"/>
    <lineage>
        <taxon>Bacteria</taxon>
        <taxon>Pseudomonadati</taxon>
        <taxon>Pseudomonadota</taxon>
        <taxon>Gammaproteobacteria</taxon>
        <taxon>Oceanospirillales</taxon>
        <taxon>Oceanospirillaceae</taxon>
        <taxon>Neptunomonas</taxon>
    </lineage>
</organism>
<dbReference type="InterPro" id="IPR010200">
    <property type="entry name" value="HflC"/>
</dbReference>
<dbReference type="OrthoDB" id="9812991at2"/>
<sequence>MKLKWIMSLSGFALAVFALSTMLIPVSESHIAVVSQFGKIVEVRKESGLLVKLPEPLQVVTLLDKRQQLLPLDSMEFITRDGRNVVADSFILWRISDAQKFLRSVRNVDVANVRLRDLALSEIGSALGSSPLSALINTQASDAALTALFTQIKDSSSQKAMEAFGITISAIYPSRLSLPQPLIADVYKRMSAERSRIAQQLRAEGQEEAAKIKADTEYEVRRKQAEAYRDSQILQGEAEAEASRIYASVYESHPEFYQYLRSLQSYEKILNEKTRLVISTETPVFKYLWSAPENRDAQAQ</sequence>
<dbReference type="SUPFAM" id="SSF117892">
    <property type="entry name" value="Band 7/SPFH domain"/>
    <property type="match status" value="1"/>
</dbReference>
<gene>
    <name evidence="8" type="ORF">F0U83_11010</name>
</gene>
<feature type="domain" description="Band 7" evidence="7">
    <location>
        <begin position="21"/>
        <end position="190"/>
    </location>
</feature>
<keyword evidence="8" id="KW-0645">Protease</keyword>
<dbReference type="GO" id="GO:0016020">
    <property type="term" value="C:membrane"/>
    <property type="evidence" value="ECO:0007669"/>
    <property type="project" value="UniProtKB-SubCell"/>
</dbReference>
<keyword evidence="9" id="KW-1185">Reference proteome</keyword>
<evidence type="ECO:0000256" key="3">
    <source>
        <dbReference type="ARBA" id="ARBA00022692"/>
    </source>
</evidence>
<dbReference type="CDD" id="cd03405">
    <property type="entry name" value="SPFH_HflC"/>
    <property type="match status" value="1"/>
</dbReference>
<dbReference type="AlphaFoldDB" id="A0A5P1RC13"/>
<dbReference type="KEGG" id="ncu:F0U83_11010"/>
<comment type="subcellular location">
    <subcellularLocation>
        <location evidence="1">Membrane</location>
        <topology evidence="1">Single-pass membrane protein</topology>
    </subcellularLocation>
</comment>
<dbReference type="Proteomes" id="UP000324760">
    <property type="component" value="Chromosome"/>
</dbReference>
<dbReference type="SMART" id="SM00244">
    <property type="entry name" value="PHB"/>
    <property type="match status" value="1"/>
</dbReference>
<accession>A0A5P1RC13</accession>
<proteinExistence type="inferred from homology"/>
<dbReference type="Pfam" id="PF01145">
    <property type="entry name" value="Band_7"/>
    <property type="match status" value="1"/>
</dbReference>
<dbReference type="EMBL" id="CP043869">
    <property type="protein sequence ID" value="QEQ97199.1"/>
    <property type="molecule type" value="Genomic_DNA"/>
</dbReference>
<keyword evidence="5" id="KW-0472">Membrane</keyword>
<comment type="similarity">
    <text evidence="2 6">Belongs to the band 7/mec-2 family. HflC subfamily.</text>
</comment>
<keyword evidence="8" id="KW-0378">Hydrolase</keyword>
<evidence type="ECO:0000256" key="4">
    <source>
        <dbReference type="ARBA" id="ARBA00022989"/>
    </source>
</evidence>
<dbReference type="GO" id="GO:0006508">
    <property type="term" value="P:proteolysis"/>
    <property type="evidence" value="ECO:0007669"/>
    <property type="project" value="UniProtKB-KW"/>
</dbReference>
<name>A0A5P1RC13_9GAMM</name>
<evidence type="ECO:0000256" key="1">
    <source>
        <dbReference type="ARBA" id="ARBA00004167"/>
    </source>
</evidence>
<evidence type="ECO:0000256" key="6">
    <source>
        <dbReference type="PIRNR" id="PIRNR005651"/>
    </source>
</evidence>
<dbReference type="InterPro" id="IPR036013">
    <property type="entry name" value="Band_7/SPFH_dom_sf"/>
</dbReference>
<dbReference type="PIRSF" id="PIRSF005651">
    <property type="entry name" value="HflC"/>
    <property type="match status" value="1"/>
</dbReference>
<evidence type="ECO:0000259" key="7">
    <source>
        <dbReference type="SMART" id="SM00244"/>
    </source>
</evidence>
<protein>
    <recommendedName>
        <fullName evidence="6">Protein HflC</fullName>
    </recommendedName>
</protein>
<reference evidence="8 9" key="1">
    <citation type="journal article" date="2019" name="Biochem. Eng. J.">
        <title>Metabolic engineering of the marine bacteria Neptunomonas concharum for the production of acetoin and meso-2,3-butanediol from acetate.</title>
        <authorList>
            <person name="Li W."/>
            <person name="Pu N."/>
            <person name="Liu C.-X."/>
            <person name="Yuan Q.-P."/>
            <person name="Li Z.-J."/>
        </authorList>
    </citation>
    <scope>NUCLEOTIDE SEQUENCE [LARGE SCALE GENOMIC DNA]</scope>
    <source>
        <strain evidence="8 9">JCM17730</strain>
    </source>
</reference>
<dbReference type="RefSeq" id="WP_138987492.1">
    <property type="nucleotide sequence ID" value="NZ_CP043869.1"/>
</dbReference>
<dbReference type="InterPro" id="IPR001107">
    <property type="entry name" value="Band_7"/>
</dbReference>
<dbReference type="PANTHER" id="PTHR42911">
    <property type="entry name" value="MODULATOR OF FTSH PROTEASE HFLC"/>
    <property type="match status" value="1"/>
</dbReference>
<evidence type="ECO:0000313" key="9">
    <source>
        <dbReference type="Proteomes" id="UP000324760"/>
    </source>
</evidence>
<keyword evidence="3" id="KW-0812">Transmembrane</keyword>
<dbReference type="GO" id="GO:0008233">
    <property type="term" value="F:peptidase activity"/>
    <property type="evidence" value="ECO:0007669"/>
    <property type="project" value="UniProtKB-KW"/>
</dbReference>
<evidence type="ECO:0000313" key="8">
    <source>
        <dbReference type="EMBL" id="QEQ97199.1"/>
    </source>
</evidence>
<evidence type="ECO:0000256" key="2">
    <source>
        <dbReference type="ARBA" id="ARBA00007862"/>
    </source>
</evidence>
<dbReference type="Gene3D" id="3.30.479.30">
    <property type="entry name" value="Band 7 domain"/>
    <property type="match status" value="1"/>
</dbReference>